<proteinExistence type="predicted"/>
<dbReference type="NCBIfam" id="NF006160">
    <property type="entry name" value="PRK08304.1"/>
    <property type="match status" value="1"/>
</dbReference>
<accession>A0A926DJ33</accession>
<dbReference type="NCBIfam" id="TIGR02845">
    <property type="entry name" value="spore_V_AD"/>
    <property type="match status" value="1"/>
</dbReference>
<dbReference type="EMBL" id="JACRSS010000005">
    <property type="protein sequence ID" value="MBC8539131.1"/>
    <property type="molecule type" value="Genomic_DNA"/>
</dbReference>
<dbReference type="PIRSF" id="PIRSF011570">
    <property type="entry name" value="SpoVAD"/>
    <property type="match status" value="1"/>
</dbReference>
<dbReference type="SUPFAM" id="SSF53901">
    <property type="entry name" value="Thiolase-like"/>
    <property type="match status" value="1"/>
</dbReference>
<dbReference type="Pfam" id="PF07451">
    <property type="entry name" value="SpoVAD"/>
    <property type="match status" value="1"/>
</dbReference>
<keyword evidence="2" id="KW-1185">Reference proteome</keyword>
<dbReference type="InterPro" id="IPR010894">
    <property type="entry name" value="SpoVAD"/>
</dbReference>
<evidence type="ECO:0000313" key="1">
    <source>
        <dbReference type="EMBL" id="MBC8539131.1"/>
    </source>
</evidence>
<dbReference type="Gene3D" id="3.40.47.40">
    <property type="entry name" value="Stage V sporulation protein AD"/>
    <property type="match status" value="1"/>
</dbReference>
<dbReference type="AlphaFoldDB" id="A0A926DJ33"/>
<sequence>MSKKHRGAQSVAFEKPVYLIGRGCVGGVMEGKGPLARHFDILASDALWGEDSFEKAERKFFFEAAKKAIEKGKKSSRDIDFLVGGDLLNQIISASFSARDLDIPYLGLYGACSSMAESLAVGSMIVDGGFASHVLCATSSHFGAAERQFRFPLELGTPKPPTGQNTATAAGASLLSDANDLGDPGCPVIRRATIGNVVDFGVTDANNMGAAMAPAAAETILNHLEDFSLEPDYYDKIVTGDLGTFGSELLIDLAKQVSGTDLSKVHYDCGASLYAGLKKVYCGASGCGCSASVLNGYLLDEMQAGRIRRILFVATGALHSPTSAQQGESIPGIAHGVAIERGDV</sequence>
<dbReference type="RefSeq" id="WP_249280746.1">
    <property type="nucleotide sequence ID" value="NZ_JACRSS010000005.1"/>
</dbReference>
<dbReference type="InterPro" id="IPR038369">
    <property type="entry name" value="SpoVAD_sf"/>
</dbReference>
<protein>
    <submittedName>
        <fullName evidence="1">Stage V sporulation protein AD</fullName>
    </submittedName>
</protein>
<name>A0A926DJ33_9FIRM</name>
<dbReference type="GO" id="GO:0016746">
    <property type="term" value="F:acyltransferase activity"/>
    <property type="evidence" value="ECO:0007669"/>
    <property type="project" value="InterPro"/>
</dbReference>
<gene>
    <name evidence="1" type="primary">spoVAD</name>
    <name evidence="1" type="ORF">H8693_09325</name>
</gene>
<evidence type="ECO:0000313" key="2">
    <source>
        <dbReference type="Proteomes" id="UP000617951"/>
    </source>
</evidence>
<organism evidence="1 2">
    <name type="scientific">Guopingia tenuis</name>
    <dbReference type="NCBI Taxonomy" id="2763656"/>
    <lineage>
        <taxon>Bacteria</taxon>
        <taxon>Bacillati</taxon>
        <taxon>Bacillota</taxon>
        <taxon>Clostridia</taxon>
        <taxon>Christensenellales</taxon>
        <taxon>Christensenellaceae</taxon>
        <taxon>Guopingia</taxon>
    </lineage>
</organism>
<comment type="caution">
    <text evidence="1">The sequence shown here is derived from an EMBL/GenBank/DDBJ whole genome shotgun (WGS) entry which is preliminary data.</text>
</comment>
<dbReference type="InterPro" id="IPR016039">
    <property type="entry name" value="Thiolase-like"/>
</dbReference>
<reference evidence="1" key="1">
    <citation type="submission" date="2020-08" db="EMBL/GenBank/DDBJ databases">
        <title>Genome public.</title>
        <authorList>
            <person name="Liu C."/>
            <person name="Sun Q."/>
        </authorList>
    </citation>
    <scope>NUCLEOTIDE SEQUENCE</scope>
    <source>
        <strain evidence="1">NSJ-63</strain>
    </source>
</reference>
<dbReference type="Proteomes" id="UP000617951">
    <property type="component" value="Unassembled WGS sequence"/>
</dbReference>